<protein>
    <recommendedName>
        <fullName evidence="6">Cyclic di-GMP-binding protein</fullName>
    </recommendedName>
    <alternativeName>
        <fullName evidence="6">Cellulose synthase regulatory subunit</fullName>
    </alternativeName>
</protein>
<dbReference type="GO" id="GO:0030244">
    <property type="term" value="P:cellulose biosynthetic process"/>
    <property type="evidence" value="ECO:0007669"/>
    <property type="project" value="UniProtKB-KW"/>
</dbReference>
<evidence type="ECO:0000256" key="5">
    <source>
        <dbReference type="ARBA" id="ARBA00023136"/>
    </source>
</evidence>
<evidence type="ECO:0000256" key="4">
    <source>
        <dbReference type="ARBA" id="ARBA00022989"/>
    </source>
</evidence>
<organism evidence="8 9">
    <name type="scientific">Neorhizobium alkalisoli</name>
    <dbReference type="NCBI Taxonomy" id="528178"/>
    <lineage>
        <taxon>Bacteria</taxon>
        <taxon>Pseudomonadati</taxon>
        <taxon>Pseudomonadota</taxon>
        <taxon>Alphaproteobacteria</taxon>
        <taxon>Hyphomicrobiales</taxon>
        <taxon>Rhizobiaceae</taxon>
        <taxon>Rhizobium/Agrobacterium group</taxon>
        <taxon>Neorhizobium</taxon>
    </lineage>
</organism>
<comment type="subcellular location">
    <subcellularLocation>
        <location evidence="6">Cell inner membrane</location>
    </subcellularLocation>
    <subcellularLocation>
        <location evidence="1">Cell membrane</location>
        <topology evidence="1">Single-pass membrane protein</topology>
    </subcellularLocation>
</comment>
<sequence>MTFHRAGLLTTSALLLVGMAATTSSAAGDAGFVLAPKAKPETAAKQTPEDNRQLRRLMADRNDLFLGGEIANREFAFLVLPSEMTGNAKLVLDLQSAISVAPERSTLRLFVNDQDLGSVPLTSGASRRVEIEIPKGRLQPGYNSLVMLADQFHRVDCSLDATYELWTQINPANSGLSFSRRTGEAGSDLSSLLTFGNVNGRTAIRTIVPKTGTTNDIDRTMAMVQALAIAGQLDRPAVTVAEQPEANPGIEMLVGTFGTVRQALGNAAGELSEGIRVSTDPETGKAQLIATARTDEDLNQVISRFETDSHQHYMDGTSQGRRAMDNRRGRLLEPASRTALSTLGFISRPFLGRHYDQSIAFNLPADFYPGDYGAATLNLNADYAAGLSPNAKLIVKANEETIASVHLGDGKSGRITNQHLPIPLNKLRPGKNIIRFEADLTASADAACDAQTLTSSTPRLHVKADSSLDMPVFAEVGHSPDLAVAMAGDFKAGANGNEPVPLYVENLRPASLGAAATLLARTAYLSGHVTPVSTTGQWPLQRDGALLAVGTFAGVGRHSQTDMLLDLSPSMDMSSPAASKQPSTQSPASLTFGGEQPDAARPAEPENRVEAYIAWAKGFGMSVVDRLHVQAEMLNLVPNPQVLAADQAYQMPGNADLVVAQRLVADRSPWTVIAARDEAVLQESVNAISQSQVWSGIGGTVQAFERSGKPIERKEAQHQELYETKPLSLKNGRLILAGWFANNSLQFTIAQIAAAMFLGMSTFVVLRRGRRKP</sequence>
<evidence type="ECO:0000256" key="3">
    <source>
        <dbReference type="ARBA" id="ARBA00022692"/>
    </source>
</evidence>
<dbReference type="PANTHER" id="PTHR39083:SF1">
    <property type="entry name" value="CYCLIC DI-GMP-BINDING PROTEIN"/>
    <property type="match status" value="1"/>
</dbReference>
<comment type="similarity">
    <text evidence="6">Belongs to the AcsB/BcsB family.</text>
</comment>
<gene>
    <name evidence="8" type="ORF">FHW37_101826</name>
</gene>
<evidence type="ECO:0000256" key="7">
    <source>
        <dbReference type="SAM" id="MobiDB-lite"/>
    </source>
</evidence>
<feature type="signal peptide" evidence="6">
    <location>
        <begin position="1"/>
        <end position="26"/>
    </location>
</feature>
<feature type="compositionally biased region" description="Polar residues" evidence="7">
    <location>
        <begin position="580"/>
        <end position="589"/>
    </location>
</feature>
<dbReference type="RefSeq" id="WP_145632843.1">
    <property type="nucleotide sequence ID" value="NZ_VIWP01000001.1"/>
</dbReference>
<reference evidence="8 9" key="1">
    <citation type="submission" date="2019-06" db="EMBL/GenBank/DDBJ databases">
        <title>Sorghum-associated microbial communities from plants grown in Nebraska, USA.</title>
        <authorList>
            <person name="Schachtman D."/>
        </authorList>
    </citation>
    <scope>NUCLEOTIDE SEQUENCE [LARGE SCALE GENOMIC DNA]</scope>
    <source>
        <strain evidence="8 9">1225</strain>
    </source>
</reference>
<evidence type="ECO:0000256" key="2">
    <source>
        <dbReference type="ARBA" id="ARBA00022475"/>
    </source>
</evidence>
<feature type="region of interest" description="Disordered" evidence="7">
    <location>
        <begin position="566"/>
        <end position="605"/>
    </location>
</feature>
<dbReference type="UniPathway" id="UPA00694"/>
<keyword evidence="6" id="KW-0973">c-di-GMP</keyword>
<dbReference type="PANTHER" id="PTHR39083">
    <property type="entry name" value="CYCLIC DI-GMP-BINDING PROTEIN"/>
    <property type="match status" value="1"/>
</dbReference>
<dbReference type="GO" id="GO:0005886">
    <property type="term" value="C:plasma membrane"/>
    <property type="evidence" value="ECO:0007669"/>
    <property type="project" value="UniProtKB-SubCell"/>
</dbReference>
<dbReference type="Proteomes" id="UP000320653">
    <property type="component" value="Unassembled WGS sequence"/>
</dbReference>
<comment type="pathway">
    <text evidence="6">Glycan metabolism; bacterial cellulose biosynthesis.</text>
</comment>
<accession>A0A561R8R0</accession>
<proteinExistence type="inferred from homology"/>
<comment type="function">
    <text evidence="6">Binds the cellulose synthase activator, bis-(3'-5') cyclic diguanylic acid (c-di-GMP).</text>
</comment>
<dbReference type="Gene3D" id="2.60.120.260">
    <property type="entry name" value="Galactose-binding domain-like"/>
    <property type="match status" value="2"/>
</dbReference>
<evidence type="ECO:0000256" key="1">
    <source>
        <dbReference type="ARBA" id="ARBA00004162"/>
    </source>
</evidence>
<keyword evidence="9" id="KW-1185">Reference proteome</keyword>
<evidence type="ECO:0000313" key="8">
    <source>
        <dbReference type="EMBL" id="TWF59022.1"/>
    </source>
</evidence>
<keyword evidence="3 6" id="KW-0812">Transmembrane</keyword>
<keyword evidence="6" id="KW-0732">Signal</keyword>
<keyword evidence="5 6" id="KW-0472">Membrane</keyword>
<feature type="chain" id="PRO_5022248288" description="Cyclic di-GMP-binding protein" evidence="6">
    <location>
        <begin position="27"/>
        <end position="773"/>
    </location>
</feature>
<keyword evidence="4 6" id="KW-1133">Transmembrane helix</keyword>
<comment type="caution">
    <text evidence="8">The sequence shown here is derived from an EMBL/GenBank/DDBJ whole genome shotgun (WGS) entry which is preliminary data.</text>
</comment>
<keyword evidence="2 6" id="KW-1003">Cell membrane</keyword>
<evidence type="ECO:0000256" key="6">
    <source>
        <dbReference type="RuleBase" id="RU365021"/>
    </source>
</evidence>
<feature type="compositionally biased region" description="Low complexity" evidence="7">
    <location>
        <begin position="566"/>
        <end position="579"/>
    </location>
</feature>
<keyword evidence="6" id="KW-0997">Cell inner membrane</keyword>
<keyword evidence="6" id="KW-0135">Cellulose biosynthesis</keyword>
<name>A0A561R8R0_9HYPH</name>
<dbReference type="InterPro" id="IPR018513">
    <property type="entry name" value="Cell_synthase_bac"/>
</dbReference>
<evidence type="ECO:0000313" key="9">
    <source>
        <dbReference type="Proteomes" id="UP000320653"/>
    </source>
</evidence>
<dbReference type="GO" id="GO:0006011">
    <property type="term" value="P:UDP-alpha-D-glucose metabolic process"/>
    <property type="evidence" value="ECO:0007669"/>
    <property type="project" value="InterPro"/>
</dbReference>
<dbReference type="EMBL" id="VIWP01000001">
    <property type="protein sequence ID" value="TWF59022.1"/>
    <property type="molecule type" value="Genomic_DNA"/>
</dbReference>
<dbReference type="OrthoDB" id="7615145at2"/>
<feature type="transmembrane region" description="Helical" evidence="6">
    <location>
        <begin position="745"/>
        <end position="766"/>
    </location>
</feature>
<dbReference type="AlphaFoldDB" id="A0A561R8R0"/>
<dbReference type="Pfam" id="PF03170">
    <property type="entry name" value="BcsB"/>
    <property type="match status" value="1"/>
</dbReference>
<comment type="subunit">
    <text evidence="6">Tightly associated with the cellulose synthase catalytic subunit.</text>
</comment>